<evidence type="ECO:0000256" key="1">
    <source>
        <dbReference type="SAM" id="Phobius"/>
    </source>
</evidence>
<evidence type="ECO:0000313" key="3">
    <source>
        <dbReference type="Proteomes" id="UP001500665"/>
    </source>
</evidence>
<name>A0ABN1S2H9_9ACTN</name>
<protein>
    <recommendedName>
        <fullName evidence="4">LPXTG-motif cell wall-anchored protein</fullName>
    </recommendedName>
</protein>
<feature type="transmembrane region" description="Helical" evidence="1">
    <location>
        <begin position="30"/>
        <end position="49"/>
    </location>
</feature>
<keyword evidence="1" id="KW-1133">Transmembrane helix</keyword>
<dbReference type="RefSeq" id="WP_344248079.1">
    <property type="nucleotide sequence ID" value="NZ_BAAAHH010000082.1"/>
</dbReference>
<keyword evidence="1" id="KW-0812">Transmembrane</keyword>
<evidence type="ECO:0008006" key="4">
    <source>
        <dbReference type="Google" id="ProtNLM"/>
    </source>
</evidence>
<accession>A0ABN1S2H9</accession>
<reference evidence="2 3" key="1">
    <citation type="journal article" date="2019" name="Int. J. Syst. Evol. Microbiol.">
        <title>The Global Catalogue of Microorganisms (GCM) 10K type strain sequencing project: providing services to taxonomists for standard genome sequencing and annotation.</title>
        <authorList>
            <consortium name="The Broad Institute Genomics Platform"/>
            <consortium name="The Broad Institute Genome Sequencing Center for Infectious Disease"/>
            <person name="Wu L."/>
            <person name="Ma J."/>
        </authorList>
    </citation>
    <scope>NUCLEOTIDE SEQUENCE [LARGE SCALE GENOMIC DNA]</scope>
    <source>
        <strain evidence="2 3">JCM 10696</strain>
    </source>
</reference>
<gene>
    <name evidence="2" type="ORF">GCM10009550_78960</name>
</gene>
<dbReference type="EMBL" id="BAAAHH010000082">
    <property type="protein sequence ID" value="GAA0970869.1"/>
    <property type="molecule type" value="Genomic_DNA"/>
</dbReference>
<sequence>MTAYTLAVIAILGLAGVVSGGLTLATGADWPTALLAALGLTLTVAGILLQAQRRGRR</sequence>
<keyword evidence="1" id="KW-0472">Membrane</keyword>
<dbReference type="Proteomes" id="UP001500665">
    <property type="component" value="Unassembled WGS sequence"/>
</dbReference>
<evidence type="ECO:0000313" key="2">
    <source>
        <dbReference type="EMBL" id="GAA0970869.1"/>
    </source>
</evidence>
<organism evidence="2 3">
    <name type="scientific">Actinocorallia libanotica</name>
    <dbReference type="NCBI Taxonomy" id="46162"/>
    <lineage>
        <taxon>Bacteria</taxon>
        <taxon>Bacillati</taxon>
        <taxon>Actinomycetota</taxon>
        <taxon>Actinomycetes</taxon>
        <taxon>Streptosporangiales</taxon>
        <taxon>Thermomonosporaceae</taxon>
        <taxon>Actinocorallia</taxon>
    </lineage>
</organism>
<keyword evidence="3" id="KW-1185">Reference proteome</keyword>
<comment type="caution">
    <text evidence="2">The sequence shown here is derived from an EMBL/GenBank/DDBJ whole genome shotgun (WGS) entry which is preliminary data.</text>
</comment>
<proteinExistence type="predicted"/>